<evidence type="ECO:0000313" key="3">
    <source>
        <dbReference type="Proteomes" id="UP001302126"/>
    </source>
</evidence>
<name>A0AAN6X5L3_9PEZI</name>
<feature type="transmembrane region" description="Helical" evidence="1">
    <location>
        <begin position="63"/>
        <end position="80"/>
    </location>
</feature>
<reference evidence="2" key="2">
    <citation type="submission" date="2023-05" db="EMBL/GenBank/DDBJ databases">
        <authorList>
            <consortium name="Lawrence Berkeley National Laboratory"/>
            <person name="Steindorff A."/>
            <person name="Hensen N."/>
            <person name="Bonometti L."/>
            <person name="Westerberg I."/>
            <person name="Brannstrom I.O."/>
            <person name="Guillou S."/>
            <person name="Cros-Aarteil S."/>
            <person name="Calhoun S."/>
            <person name="Haridas S."/>
            <person name="Kuo A."/>
            <person name="Mondo S."/>
            <person name="Pangilinan J."/>
            <person name="Riley R."/>
            <person name="Labutti K."/>
            <person name="Andreopoulos B."/>
            <person name="Lipzen A."/>
            <person name="Chen C."/>
            <person name="Yanf M."/>
            <person name="Daum C."/>
            <person name="Ng V."/>
            <person name="Clum A."/>
            <person name="Ohm R."/>
            <person name="Martin F."/>
            <person name="Silar P."/>
            <person name="Natvig D."/>
            <person name="Lalanne C."/>
            <person name="Gautier V."/>
            <person name="Ament-Velasquez S.L."/>
            <person name="Kruys A."/>
            <person name="Hutchinson M.I."/>
            <person name="Powell A.J."/>
            <person name="Barry K."/>
            <person name="Miller A.N."/>
            <person name="Grigoriev I.V."/>
            <person name="Debuchy R."/>
            <person name="Gladieux P."/>
            <person name="Thoren M.H."/>
            <person name="Johannesson H."/>
        </authorList>
    </citation>
    <scope>NUCLEOTIDE SEQUENCE</scope>
    <source>
        <strain evidence="2">PSN309</strain>
    </source>
</reference>
<keyword evidence="1" id="KW-1133">Transmembrane helix</keyword>
<gene>
    <name evidence="2" type="ORF">QBC35DRAFT_102801</name>
</gene>
<dbReference type="EMBL" id="MU864351">
    <property type="protein sequence ID" value="KAK4193325.1"/>
    <property type="molecule type" value="Genomic_DNA"/>
</dbReference>
<evidence type="ECO:0000256" key="1">
    <source>
        <dbReference type="SAM" id="Phobius"/>
    </source>
</evidence>
<feature type="transmembrane region" description="Helical" evidence="1">
    <location>
        <begin position="33"/>
        <end position="51"/>
    </location>
</feature>
<accession>A0AAN6X5L3</accession>
<keyword evidence="1" id="KW-0472">Membrane</keyword>
<dbReference type="Proteomes" id="UP001302126">
    <property type="component" value="Unassembled WGS sequence"/>
</dbReference>
<evidence type="ECO:0000313" key="2">
    <source>
        <dbReference type="EMBL" id="KAK4193325.1"/>
    </source>
</evidence>
<organism evidence="2 3">
    <name type="scientific">Podospora australis</name>
    <dbReference type="NCBI Taxonomy" id="1536484"/>
    <lineage>
        <taxon>Eukaryota</taxon>
        <taxon>Fungi</taxon>
        <taxon>Dikarya</taxon>
        <taxon>Ascomycota</taxon>
        <taxon>Pezizomycotina</taxon>
        <taxon>Sordariomycetes</taxon>
        <taxon>Sordariomycetidae</taxon>
        <taxon>Sordariales</taxon>
        <taxon>Podosporaceae</taxon>
        <taxon>Podospora</taxon>
    </lineage>
</organism>
<comment type="caution">
    <text evidence="2">The sequence shown here is derived from an EMBL/GenBank/DDBJ whole genome shotgun (WGS) entry which is preliminary data.</text>
</comment>
<proteinExistence type="predicted"/>
<keyword evidence="3" id="KW-1185">Reference proteome</keyword>
<dbReference type="AlphaFoldDB" id="A0AAN6X5L3"/>
<keyword evidence="1" id="KW-0812">Transmembrane</keyword>
<reference evidence="2" key="1">
    <citation type="journal article" date="2023" name="Mol. Phylogenet. Evol.">
        <title>Genome-scale phylogeny and comparative genomics of the fungal order Sordariales.</title>
        <authorList>
            <person name="Hensen N."/>
            <person name="Bonometti L."/>
            <person name="Westerberg I."/>
            <person name="Brannstrom I.O."/>
            <person name="Guillou S."/>
            <person name="Cros-Aarteil S."/>
            <person name="Calhoun S."/>
            <person name="Haridas S."/>
            <person name="Kuo A."/>
            <person name="Mondo S."/>
            <person name="Pangilinan J."/>
            <person name="Riley R."/>
            <person name="LaButti K."/>
            <person name="Andreopoulos B."/>
            <person name="Lipzen A."/>
            <person name="Chen C."/>
            <person name="Yan M."/>
            <person name="Daum C."/>
            <person name="Ng V."/>
            <person name="Clum A."/>
            <person name="Steindorff A."/>
            <person name="Ohm R.A."/>
            <person name="Martin F."/>
            <person name="Silar P."/>
            <person name="Natvig D.O."/>
            <person name="Lalanne C."/>
            <person name="Gautier V."/>
            <person name="Ament-Velasquez S.L."/>
            <person name="Kruys A."/>
            <person name="Hutchinson M.I."/>
            <person name="Powell A.J."/>
            <person name="Barry K."/>
            <person name="Miller A.N."/>
            <person name="Grigoriev I.V."/>
            <person name="Debuchy R."/>
            <person name="Gladieux P."/>
            <person name="Hiltunen Thoren M."/>
            <person name="Johannesson H."/>
        </authorList>
    </citation>
    <scope>NUCLEOTIDE SEQUENCE</scope>
    <source>
        <strain evidence="2">PSN309</strain>
    </source>
</reference>
<sequence>MEHLQGVAEIGRYGILTRWCRERCGGLPQGRSMVIRALWAGCIFAASFIHGNNFGRGRREACLMYYAHFLYLSSLFPIRFHDIILFL</sequence>
<protein>
    <submittedName>
        <fullName evidence="2">Uncharacterized protein</fullName>
    </submittedName>
</protein>